<keyword evidence="3" id="KW-0326">Glycosidase</keyword>
<evidence type="ECO:0000313" key="6">
    <source>
        <dbReference type="Proteomes" id="UP001451571"/>
    </source>
</evidence>
<sequence length="709" mass="82609">MDLNGFSKIEYDQHYISRMRPVFNRRALFSDMSEDYVYPPEPSAYGEITVKFRTEKNNVDKVFFVCNNEKHMMVKAESDDCFDYYIHTVQLEDREIAYHFEIQAGKLVCYYNCGGAMKNMDKHFEFRLIPGYKTPDWAKGAVMYQIYVDRFYNGDTSNDVLTNEYCYIGENSVKVEDWNKYPAKVGMREFYGGDLQGVLDKMDYLQDLGVDVIYFNPLFVSPSNHKYDIQDYDYIDPHFGRIVEDGGSLLDPGQENRIASRYINRVTNKANLEASNQLFVQVVEEAHRRGMKVILDGVFNHCGSFNKWMDRERIYENAEGYEKGAYVSKESPYRNYFSFQDKNAWPYNSTYDGWWGHDTLPKLNFEGSRDLFDYVMYIAKKWVSAPYNVDGWRLDVAADLGHSQEYNHYFWKQFHKVVKEANPNAIVLAEHYGNPKEWLHGDEWDTIMNYDAFMEPVTWFLTGMQKHSDDYREDMLGDVDSFWGAMIYNGANMTMPSAYIAMNELSNHDHSRFLTRTNKKVGRTSTHGPEAANEGVDKAVLREAVVIQMTWPGAPTIYYGDEAGVAGFTDPDNRRTYPWGSEDEELIAFHKEMIQIHKKNKEFLTGSIKWYPDTERNVLAYGRFNRQEQSLILINNNDHEVTQEIPVWYLGTPKEGVMTRLILTSKTGYNTEQKEYPIISGKVKVTLPPTACIVLKSPKKTMKKFLQFK</sequence>
<dbReference type="InterPro" id="IPR004185">
    <property type="entry name" value="Glyco_hydro_13_lg-like_dom"/>
</dbReference>
<evidence type="ECO:0000256" key="1">
    <source>
        <dbReference type="ARBA" id="ARBA00008061"/>
    </source>
</evidence>
<dbReference type="InterPro" id="IPR006048">
    <property type="entry name" value="A-amylase/branching_C"/>
</dbReference>
<keyword evidence="2 5" id="KW-0378">Hydrolase</keyword>
<dbReference type="Gene3D" id="2.60.40.1180">
    <property type="entry name" value="Golgi alpha-mannosidase II"/>
    <property type="match status" value="1"/>
</dbReference>
<comment type="similarity">
    <text evidence="1">Belongs to the glycosyl hydrolase 13 family.</text>
</comment>
<dbReference type="InterPro" id="IPR014756">
    <property type="entry name" value="Ig_E-set"/>
</dbReference>
<dbReference type="InterPro" id="IPR013783">
    <property type="entry name" value="Ig-like_fold"/>
</dbReference>
<dbReference type="Proteomes" id="UP001451571">
    <property type="component" value="Chromosome"/>
</dbReference>
<dbReference type="PANTHER" id="PTHR10357:SF210">
    <property type="entry name" value="MALTODEXTRIN GLUCOSIDASE"/>
    <property type="match status" value="1"/>
</dbReference>
<dbReference type="SUPFAM" id="SSF81296">
    <property type="entry name" value="E set domains"/>
    <property type="match status" value="1"/>
</dbReference>
<dbReference type="InterPro" id="IPR017853">
    <property type="entry name" value="GH"/>
</dbReference>
<dbReference type="SUPFAM" id="SSF51011">
    <property type="entry name" value="Glycosyl hydrolase domain"/>
    <property type="match status" value="1"/>
</dbReference>
<dbReference type="Pfam" id="PF02806">
    <property type="entry name" value="Alpha-amylase_C"/>
    <property type="match status" value="1"/>
</dbReference>
<dbReference type="CDD" id="cd02857">
    <property type="entry name" value="E_set_CDase_PDE_N"/>
    <property type="match status" value="1"/>
</dbReference>
<feature type="domain" description="Glycosyl hydrolase family 13 catalytic" evidence="4">
    <location>
        <begin position="145"/>
        <end position="597"/>
    </location>
</feature>
<dbReference type="RefSeq" id="WP_342757546.1">
    <property type="nucleotide sequence ID" value="NZ_CP146256.1"/>
</dbReference>
<reference evidence="5 6" key="1">
    <citation type="submission" date="2024-02" db="EMBL/GenBank/DDBJ databases">
        <title>Bacterial strain from lacustrine sediment.</title>
        <authorList>
            <person name="Petit C."/>
            <person name="Fadhlaoui K."/>
        </authorList>
    </citation>
    <scope>NUCLEOTIDE SEQUENCE [LARGE SCALE GENOMIC DNA]</scope>
    <source>
        <strain evidence="5 6">IPX-CK</strain>
    </source>
</reference>
<dbReference type="SUPFAM" id="SSF51445">
    <property type="entry name" value="(Trans)glycosidases"/>
    <property type="match status" value="1"/>
</dbReference>
<evidence type="ECO:0000259" key="4">
    <source>
        <dbReference type="SMART" id="SM00642"/>
    </source>
</evidence>
<dbReference type="InterPro" id="IPR006047">
    <property type="entry name" value="GH13_cat_dom"/>
</dbReference>
<dbReference type="Gene3D" id="2.60.40.10">
    <property type="entry name" value="Immunoglobulins"/>
    <property type="match status" value="1"/>
</dbReference>
<dbReference type="PANTHER" id="PTHR10357">
    <property type="entry name" value="ALPHA-AMYLASE FAMILY MEMBER"/>
    <property type="match status" value="1"/>
</dbReference>
<dbReference type="GO" id="GO:0016787">
    <property type="term" value="F:hydrolase activity"/>
    <property type="evidence" value="ECO:0007669"/>
    <property type="project" value="UniProtKB-KW"/>
</dbReference>
<dbReference type="InterPro" id="IPR013780">
    <property type="entry name" value="Glyco_hydro_b"/>
</dbReference>
<evidence type="ECO:0000256" key="3">
    <source>
        <dbReference type="ARBA" id="ARBA00023295"/>
    </source>
</evidence>
<protein>
    <submittedName>
        <fullName evidence="5">Glycoside hydrolase family 13 protein</fullName>
    </submittedName>
</protein>
<dbReference type="Pfam" id="PF02903">
    <property type="entry name" value="Alpha-amylase_N"/>
    <property type="match status" value="1"/>
</dbReference>
<evidence type="ECO:0000313" key="5">
    <source>
        <dbReference type="EMBL" id="XAH73948.1"/>
    </source>
</evidence>
<proteinExistence type="inferred from homology"/>
<evidence type="ECO:0000256" key="2">
    <source>
        <dbReference type="ARBA" id="ARBA00022801"/>
    </source>
</evidence>
<name>A0ABZ3EX49_9FIRM</name>
<dbReference type="SMART" id="SM00642">
    <property type="entry name" value="Aamy"/>
    <property type="match status" value="1"/>
</dbReference>
<dbReference type="Pfam" id="PF00128">
    <property type="entry name" value="Alpha-amylase"/>
    <property type="match status" value="2"/>
</dbReference>
<gene>
    <name evidence="5" type="ORF">V6984_21005</name>
</gene>
<dbReference type="Gene3D" id="3.20.20.80">
    <property type="entry name" value="Glycosidases"/>
    <property type="match status" value="1"/>
</dbReference>
<keyword evidence="6" id="KW-1185">Reference proteome</keyword>
<dbReference type="CDD" id="cd11338">
    <property type="entry name" value="AmyAc_CMD"/>
    <property type="match status" value="1"/>
</dbReference>
<accession>A0ABZ3EX49</accession>
<organism evidence="5 6">
    <name type="scientific">Kineothrix sedimenti</name>
    <dbReference type="NCBI Taxonomy" id="3123317"/>
    <lineage>
        <taxon>Bacteria</taxon>
        <taxon>Bacillati</taxon>
        <taxon>Bacillota</taxon>
        <taxon>Clostridia</taxon>
        <taxon>Lachnospirales</taxon>
        <taxon>Lachnospiraceae</taxon>
        <taxon>Kineothrix</taxon>
    </lineage>
</organism>
<dbReference type="EMBL" id="CP146256">
    <property type="protein sequence ID" value="XAH73948.1"/>
    <property type="molecule type" value="Genomic_DNA"/>
</dbReference>